<dbReference type="Proteomes" id="UP000321598">
    <property type="component" value="Unassembled WGS sequence"/>
</dbReference>
<dbReference type="OrthoDB" id="2414483at2"/>
<protein>
    <recommendedName>
        <fullName evidence="5">Pathogenicity island protein</fullName>
    </recommendedName>
</protein>
<evidence type="ECO:0000313" key="4">
    <source>
        <dbReference type="Proteomes" id="UP000321598"/>
    </source>
</evidence>
<sequence length="187" mass="19141">MAKTLNYKRRFIKGFIALAISTGVTVSPNLVDNYSYAAERNETYSTGNSSGKIVKVNDHTARIDLNQNVTYDIDKNGIASLRNENTGDIEKLPSIAKDRNGNNISLVYFEDNGDLGVYAQNMYQDRGIGKCISGIAGGAVTGGTTLGLAGAGVGTVTLPIVGTVGGGVVGAVGGAVGGGLTGGATFC</sequence>
<dbReference type="EMBL" id="UGZE01000001">
    <property type="protein sequence ID" value="SUJ16940.1"/>
    <property type="molecule type" value="Genomic_DNA"/>
</dbReference>
<evidence type="ECO:0000313" key="3">
    <source>
        <dbReference type="Proteomes" id="UP000254956"/>
    </source>
</evidence>
<dbReference type="AlphaFoldDB" id="A0A380CDQ5"/>
<reference evidence="1 4" key="2">
    <citation type="submission" date="2019-07" db="EMBL/GenBank/DDBJ databases">
        <title>Whole genome shotgun sequence of Staphylococcus arlettae NBRC 109765.</title>
        <authorList>
            <person name="Hosoyama A."/>
            <person name="Uohara A."/>
            <person name="Ohji S."/>
            <person name="Ichikawa N."/>
        </authorList>
    </citation>
    <scope>NUCLEOTIDE SEQUENCE [LARGE SCALE GENOMIC DNA]</scope>
    <source>
        <strain evidence="1 4">NBRC 109765</strain>
    </source>
</reference>
<dbReference type="Proteomes" id="UP000254956">
    <property type="component" value="Unassembled WGS sequence"/>
</dbReference>
<organism evidence="2 3">
    <name type="scientific">Staphylococcus arlettae</name>
    <dbReference type="NCBI Taxonomy" id="29378"/>
    <lineage>
        <taxon>Bacteria</taxon>
        <taxon>Bacillati</taxon>
        <taxon>Bacillota</taxon>
        <taxon>Bacilli</taxon>
        <taxon>Bacillales</taxon>
        <taxon>Staphylococcaceae</taxon>
        <taxon>Staphylococcus</taxon>
    </lineage>
</organism>
<gene>
    <name evidence="2" type="ORF">NCTC12413_01107</name>
    <name evidence="1" type="ORF">SAR03_18170</name>
</gene>
<keyword evidence="4" id="KW-1185">Reference proteome</keyword>
<name>A0A380CDQ5_9STAP</name>
<proteinExistence type="predicted"/>
<evidence type="ECO:0000313" key="2">
    <source>
        <dbReference type="EMBL" id="SUJ16940.1"/>
    </source>
</evidence>
<evidence type="ECO:0000313" key="1">
    <source>
        <dbReference type="EMBL" id="GEQ00780.1"/>
    </source>
</evidence>
<dbReference type="EMBL" id="BKAV01000021">
    <property type="protein sequence ID" value="GEQ00780.1"/>
    <property type="molecule type" value="Genomic_DNA"/>
</dbReference>
<reference evidence="2 3" key="1">
    <citation type="submission" date="2018-06" db="EMBL/GenBank/DDBJ databases">
        <authorList>
            <consortium name="Pathogen Informatics"/>
            <person name="Doyle S."/>
        </authorList>
    </citation>
    <scope>NUCLEOTIDE SEQUENCE [LARGE SCALE GENOMIC DNA]</scope>
    <source>
        <strain evidence="2 3">NCTC12413</strain>
    </source>
</reference>
<dbReference type="RefSeq" id="WP_103387782.1">
    <property type="nucleotide sequence ID" value="NZ_BKAV01000021.1"/>
</dbReference>
<evidence type="ECO:0008006" key="5">
    <source>
        <dbReference type="Google" id="ProtNLM"/>
    </source>
</evidence>
<accession>A0A380CDQ5</accession>